<evidence type="ECO:0000313" key="2">
    <source>
        <dbReference type="Proteomes" id="UP000318053"/>
    </source>
</evidence>
<keyword evidence="2" id="KW-1185">Reference proteome</keyword>
<dbReference type="AlphaFoldDB" id="A0A5C5WJD2"/>
<accession>A0A5C5WJD2</accession>
<sequence>MASRADLASGETLHHFRRVTAAINGDGRATFTCQDVNAVLHCMALLFAWRWMV</sequence>
<dbReference type="Proteomes" id="UP000318053">
    <property type="component" value="Unassembled WGS sequence"/>
</dbReference>
<organism evidence="1 2">
    <name type="scientific">Allorhodopirellula solitaria</name>
    <dbReference type="NCBI Taxonomy" id="2527987"/>
    <lineage>
        <taxon>Bacteria</taxon>
        <taxon>Pseudomonadati</taxon>
        <taxon>Planctomycetota</taxon>
        <taxon>Planctomycetia</taxon>
        <taxon>Pirellulales</taxon>
        <taxon>Pirellulaceae</taxon>
        <taxon>Allorhodopirellula</taxon>
    </lineage>
</organism>
<reference evidence="1 2" key="1">
    <citation type="submission" date="2019-02" db="EMBL/GenBank/DDBJ databases">
        <title>Deep-cultivation of Planctomycetes and their phenomic and genomic characterization uncovers novel biology.</title>
        <authorList>
            <person name="Wiegand S."/>
            <person name="Jogler M."/>
            <person name="Boedeker C."/>
            <person name="Pinto D."/>
            <person name="Vollmers J."/>
            <person name="Rivas-Marin E."/>
            <person name="Kohn T."/>
            <person name="Peeters S.H."/>
            <person name="Heuer A."/>
            <person name="Rast P."/>
            <person name="Oberbeckmann S."/>
            <person name="Bunk B."/>
            <person name="Jeske O."/>
            <person name="Meyerdierks A."/>
            <person name="Storesund J.E."/>
            <person name="Kallscheuer N."/>
            <person name="Luecker S."/>
            <person name="Lage O.M."/>
            <person name="Pohl T."/>
            <person name="Merkel B.J."/>
            <person name="Hornburger P."/>
            <person name="Mueller R.-W."/>
            <person name="Bruemmer F."/>
            <person name="Labrenz M."/>
            <person name="Spormann A.M."/>
            <person name="Op Den Camp H."/>
            <person name="Overmann J."/>
            <person name="Amann R."/>
            <person name="Jetten M.S.M."/>
            <person name="Mascher T."/>
            <person name="Medema M.H."/>
            <person name="Devos D.P."/>
            <person name="Kaster A.-K."/>
            <person name="Ovreas L."/>
            <person name="Rohde M."/>
            <person name="Galperin M.Y."/>
            <person name="Jogler C."/>
        </authorList>
    </citation>
    <scope>NUCLEOTIDE SEQUENCE [LARGE SCALE GENOMIC DNA]</scope>
    <source>
        <strain evidence="1 2">CA85</strain>
    </source>
</reference>
<comment type="caution">
    <text evidence="1">The sequence shown here is derived from an EMBL/GenBank/DDBJ whole genome shotgun (WGS) entry which is preliminary data.</text>
</comment>
<protein>
    <submittedName>
        <fullName evidence="1">Uncharacterized protein</fullName>
    </submittedName>
</protein>
<name>A0A5C5WJD2_9BACT</name>
<proteinExistence type="predicted"/>
<dbReference type="EMBL" id="SJPK01000051">
    <property type="protein sequence ID" value="TWT50131.1"/>
    <property type="molecule type" value="Genomic_DNA"/>
</dbReference>
<evidence type="ECO:0000313" key="1">
    <source>
        <dbReference type="EMBL" id="TWT50131.1"/>
    </source>
</evidence>
<gene>
    <name evidence="1" type="ORF">CA85_52650</name>
</gene>